<keyword evidence="1" id="KW-0812">Transmembrane</keyword>
<feature type="transmembrane region" description="Helical" evidence="1">
    <location>
        <begin position="49"/>
        <end position="74"/>
    </location>
</feature>
<proteinExistence type="predicted"/>
<reference evidence="2 3" key="1">
    <citation type="submission" date="2014-03" db="EMBL/GenBank/DDBJ databases">
        <title>Draft Genome Sequences of 13 Willow Endophytes.</title>
        <authorList>
            <person name="Gan H.Y."/>
            <person name="Gan H.M."/>
            <person name="Savka M.A."/>
            <person name="Hudson A.O."/>
        </authorList>
    </citation>
    <scope>NUCLEOTIDE SEQUENCE [LARGE SCALE GENOMIC DNA]</scope>
    <source>
        <strain evidence="2 3">RIT293</strain>
    </source>
</reference>
<dbReference type="Proteomes" id="UP000024001">
    <property type="component" value="Unassembled WGS sequence"/>
</dbReference>
<dbReference type="AlphaFoldDB" id="A0A031FUY9"/>
<comment type="caution">
    <text evidence="2">The sequence shown here is derived from an EMBL/GenBank/DDBJ whole genome shotgun (WGS) entry which is preliminary data.</text>
</comment>
<keyword evidence="1" id="KW-0472">Membrane</keyword>
<protein>
    <submittedName>
        <fullName evidence="2">Putative membrane protein</fullName>
    </submittedName>
</protein>
<gene>
    <name evidence="2" type="ORF">BW34_01384</name>
</gene>
<organism evidence="2 3">
    <name type="scientific">Microbacterium oleivorans</name>
    <dbReference type="NCBI Taxonomy" id="273677"/>
    <lineage>
        <taxon>Bacteria</taxon>
        <taxon>Bacillati</taxon>
        <taxon>Actinomycetota</taxon>
        <taxon>Actinomycetes</taxon>
        <taxon>Micrococcales</taxon>
        <taxon>Microbacteriaceae</taxon>
        <taxon>Microbacterium</taxon>
    </lineage>
</organism>
<evidence type="ECO:0000256" key="1">
    <source>
        <dbReference type="SAM" id="Phobius"/>
    </source>
</evidence>
<dbReference type="EMBL" id="JFYO01000004">
    <property type="protein sequence ID" value="EZP28403.1"/>
    <property type="molecule type" value="Genomic_DNA"/>
</dbReference>
<evidence type="ECO:0000313" key="2">
    <source>
        <dbReference type="EMBL" id="EZP28403.1"/>
    </source>
</evidence>
<keyword evidence="1" id="KW-1133">Transmembrane helix</keyword>
<dbReference type="PATRIC" id="fig|273677.3.peg.1366"/>
<feature type="transmembrane region" description="Helical" evidence="1">
    <location>
        <begin position="26"/>
        <end position="42"/>
    </location>
</feature>
<name>A0A031FUY9_9MICO</name>
<keyword evidence="3" id="KW-1185">Reference proteome</keyword>
<accession>A0A031FUY9</accession>
<sequence>MSVALFAVPLWVELLAAGLGGLQGALLYAVAAASGVAVLVVLNALAVPILVAGVVCIAVTVAVRVVAVVFGWTFPEPRSLRRRRAV</sequence>
<evidence type="ECO:0000313" key="3">
    <source>
        <dbReference type="Proteomes" id="UP000024001"/>
    </source>
</evidence>
<dbReference type="RefSeq" id="WP_036310651.1">
    <property type="nucleotide sequence ID" value="NZ_JFYO01000004.1"/>
</dbReference>